<proteinExistence type="predicted"/>
<dbReference type="EMBL" id="MNAD01000218">
    <property type="protein sequence ID" value="OJT14917.1"/>
    <property type="molecule type" value="Genomic_DNA"/>
</dbReference>
<gene>
    <name evidence="1" type="ORF">TRAPUB_8523</name>
</gene>
<accession>A0A1M2W4Y8</accession>
<comment type="caution">
    <text evidence="1">The sequence shown here is derived from an EMBL/GenBank/DDBJ whole genome shotgun (WGS) entry which is preliminary data.</text>
</comment>
<sequence length="67" mass="7007">MTPLALDGAPSFMRHLGWVGDLLGGEFGRDSELVRACTGLTGRLSLFYAYGAAKLDFIGSSESGPAV</sequence>
<evidence type="ECO:0000313" key="2">
    <source>
        <dbReference type="Proteomes" id="UP000184267"/>
    </source>
</evidence>
<protein>
    <submittedName>
        <fullName evidence="1">Uncharacterized protein</fullName>
    </submittedName>
</protein>
<dbReference type="Proteomes" id="UP000184267">
    <property type="component" value="Unassembled WGS sequence"/>
</dbReference>
<organism evidence="1 2">
    <name type="scientific">Trametes pubescens</name>
    <name type="common">White-rot fungus</name>
    <dbReference type="NCBI Taxonomy" id="154538"/>
    <lineage>
        <taxon>Eukaryota</taxon>
        <taxon>Fungi</taxon>
        <taxon>Dikarya</taxon>
        <taxon>Basidiomycota</taxon>
        <taxon>Agaricomycotina</taxon>
        <taxon>Agaricomycetes</taxon>
        <taxon>Polyporales</taxon>
        <taxon>Polyporaceae</taxon>
        <taxon>Trametes</taxon>
    </lineage>
</organism>
<name>A0A1M2W4Y8_TRAPU</name>
<reference evidence="1 2" key="1">
    <citation type="submission" date="2016-10" db="EMBL/GenBank/DDBJ databases">
        <title>Genome sequence of the basidiomycete white-rot fungus Trametes pubescens.</title>
        <authorList>
            <person name="Makela M.R."/>
            <person name="Granchi Z."/>
            <person name="Peng M."/>
            <person name="De Vries R.P."/>
            <person name="Grigoriev I."/>
            <person name="Riley R."/>
            <person name="Hilden K."/>
        </authorList>
    </citation>
    <scope>NUCLEOTIDE SEQUENCE [LARGE SCALE GENOMIC DNA]</scope>
    <source>
        <strain evidence="1 2">FBCC735</strain>
    </source>
</reference>
<dbReference type="AlphaFoldDB" id="A0A1M2W4Y8"/>
<evidence type="ECO:0000313" key="1">
    <source>
        <dbReference type="EMBL" id="OJT14917.1"/>
    </source>
</evidence>
<keyword evidence="2" id="KW-1185">Reference proteome</keyword>